<evidence type="ECO:0000313" key="1">
    <source>
        <dbReference type="EMBL" id="KAJ2877615.1"/>
    </source>
</evidence>
<dbReference type="EMBL" id="JANBVB010003773">
    <property type="protein sequence ID" value="KAJ2877615.1"/>
    <property type="molecule type" value="Genomic_DNA"/>
</dbReference>
<protein>
    <submittedName>
        <fullName evidence="1">Uncharacterized protein</fullName>
    </submittedName>
</protein>
<evidence type="ECO:0000313" key="2">
    <source>
        <dbReference type="Proteomes" id="UP001139981"/>
    </source>
</evidence>
<comment type="caution">
    <text evidence="1">The sequence shown here is derived from an EMBL/GenBank/DDBJ whole genome shotgun (WGS) entry which is preliminary data.</text>
</comment>
<accession>A0ACC1LTH1</accession>
<proteinExistence type="predicted"/>
<dbReference type="Proteomes" id="UP001139981">
    <property type="component" value="Unassembled WGS sequence"/>
</dbReference>
<sequence length="140" mass="15906">MAGQNTNPAPVVESLPKDLQTCTITVRVIKNFEYRNSRNLILNVDTARITIGELKDICREHIASDAKFKIFRGIKFDTLKLYTQAFGNKSQNLIINLGKDGFLLDDRATLEFAGIRSETELSLFNMVAYDEYAKSPNNKW</sequence>
<keyword evidence="2" id="KW-1185">Reference proteome</keyword>
<organism evidence="1 2">
    <name type="scientific">Coemansia aciculifera</name>
    <dbReference type="NCBI Taxonomy" id="417176"/>
    <lineage>
        <taxon>Eukaryota</taxon>
        <taxon>Fungi</taxon>
        <taxon>Fungi incertae sedis</taxon>
        <taxon>Zoopagomycota</taxon>
        <taxon>Kickxellomycotina</taxon>
        <taxon>Kickxellomycetes</taxon>
        <taxon>Kickxellales</taxon>
        <taxon>Kickxellaceae</taxon>
        <taxon>Coemansia</taxon>
    </lineage>
</organism>
<gene>
    <name evidence="1" type="ORF">IWW38_006532</name>
</gene>
<reference evidence="1" key="1">
    <citation type="submission" date="2022-07" db="EMBL/GenBank/DDBJ databases">
        <title>Phylogenomic reconstructions and comparative analyses of Kickxellomycotina fungi.</title>
        <authorList>
            <person name="Reynolds N.K."/>
            <person name="Stajich J.E."/>
            <person name="Barry K."/>
            <person name="Grigoriev I.V."/>
            <person name="Crous P."/>
            <person name="Smith M.E."/>
        </authorList>
    </citation>
    <scope>NUCLEOTIDE SEQUENCE</scope>
    <source>
        <strain evidence="1">CBS 190363</strain>
    </source>
</reference>
<name>A0ACC1LTH1_9FUNG</name>